<dbReference type="EMBL" id="SRYW01000004">
    <property type="protein sequence ID" value="TGY35219.1"/>
    <property type="molecule type" value="Genomic_DNA"/>
</dbReference>
<dbReference type="AlphaFoldDB" id="A0A4S2D1G2"/>
<reference evidence="1 2" key="1">
    <citation type="submission" date="2019-04" db="EMBL/GenBank/DDBJ databases">
        <title>Microbes associate with the intestines of laboratory mice.</title>
        <authorList>
            <person name="Navarre W."/>
            <person name="Wong E."/>
            <person name="Huang K."/>
            <person name="Tropini C."/>
            <person name="Ng K."/>
            <person name="Yu B."/>
        </authorList>
    </citation>
    <scope>NUCLEOTIDE SEQUENCE [LARGE SCALE GENOMIC DNA]</scope>
    <source>
        <strain evidence="1 2">NM62_B4-13</strain>
    </source>
</reference>
<dbReference type="OrthoDB" id="6047840at2"/>
<evidence type="ECO:0000313" key="1">
    <source>
        <dbReference type="EMBL" id="TGY35219.1"/>
    </source>
</evidence>
<dbReference type="Proteomes" id="UP000306631">
    <property type="component" value="Unassembled WGS sequence"/>
</dbReference>
<name>A0A4S2D1G2_STEMA</name>
<protein>
    <submittedName>
        <fullName evidence="1">Uncharacterized protein</fullName>
    </submittedName>
</protein>
<sequence>MDVRLYPCHAKSTRRAGLVRAALFAHVVDGKSYTTRQVAAQLGLSLHGAAKRIKRGPFPLTWHSLQQSRLVKS</sequence>
<dbReference type="RefSeq" id="WP_136003853.1">
    <property type="nucleotide sequence ID" value="NZ_SRYW01000004.1"/>
</dbReference>
<gene>
    <name evidence="1" type="ORF">E5352_05725</name>
</gene>
<accession>A0A4S2D1G2</accession>
<organism evidence="1 2">
    <name type="scientific">Stenotrophomonas maltophilia</name>
    <name type="common">Pseudomonas maltophilia</name>
    <name type="synonym">Xanthomonas maltophilia</name>
    <dbReference type="NCBI Taxonomy" id="40324"/>
    <lineage>
        <taxon>Bacteria</taxon>
        <taxon>Pseudomonadati</taxon>
        <taxon>Pseudomonadota</taxon>
        <taxon>Gammaproteobacteria</taxon>
        <taxon>Lysobacterales</taxon>
        <taxon>Lysobacteraceae</taxon>
        <taxon>Stenotrophomonas</taxon>
        <taxon>Stenotrophomonas maltophilia group</taxon>
    </lineage>
</organism>
<evidence type="ECO:0000313" key="2">
    <source>
        <dbReference type="Proteomes" id="UP000306631"/>
    </source>
</evidence>
<comment type="caution">
    <text evidence="1">The sequence shown here is derived from an EMBL/GenBank/DDBJ whole genome shotgun (WGS) entry which is preliminary data.</text>
</comment>
<proteinExistence type="predicted"/>